<name>A0AAU8FWI9_9BACT</name>
<organism evidence="2">
    <name type="scientific">Dyadobacter sp. 676</name>
    <dbReference type="NCBI Taxonomy" id="3088362"/>
    <lineage>
        <taxon>Bacteria</taxon>
        <taxon>Pseudomonadati</taxon>
        <taxon>Bacteroidota</taxon>
        <taxon>Cytophagia</taxon>
        <taxon>Cytophagales</taxon>
        <taxon>Spirosomataceae</taxon>
        <taxon>Dyadobacter</taxon>
    </lineage>
</organism>
<protein>
    <submittedName>
        <fullName evidence="2">Uncharacterized protein</fullName>
    </submittedName>
</protein>
<dbReference type="EMBL" id="CP159289">
    <property type="protein sequence ID" value="XCH27878.1"/>
    <property type="molecule type" value="Genomic_DNA"/>
</dbReference>
<feature type="transmembrane region" description="Helical" evidence="1">
    <location>
        <begin position="10"/>
        <end position="27"/>
    </location>
</feature>
<evidence type="ECO:0000313" key="2">
    <source>
        <dbReference type="EMBL" id="XCH27878.1"/>
    </source>
</evidence>
<keyword evidence="1" id="KW-1133">Transmembrane helix</keyword>
<evidence type="ECO:0000256" key="1">
    <source>
        <dbReference type="SAM" id="Phobius"/>
    </source>
</evidence>
<accession>A0AAU8FWI9</accession>
<dbReference type="RefSeq" id="WP_353723117.1">
    <property type="nucleotide sequence ID" value="NZ_CP159289.1"/>
</dbReference>
<reference evidence="2" key="1">
    <citation type="submission" date="2024-06" db="EMBL/GenBank/DDBJ databases">
        <title>Sequencing and assembly of the genome of Dyadobacter sp. strain 676, a symbiont of Cyamopsis tetragonoloba.</title>
        <authorList>
            <person name="Guro P."/>
            <person name="Sazanova A."/>
            <person name="Kuznetsova I."/>
            <person name="Belimov A."/>
            <person name="Safronova V."/>
        </authorList>
    </citation>
    <scope>NUCLEOTIDE SEQUENCE</scope>
    <source>
        <strain evidence="2">676</strain>
    </source>
</reference>
<sequence>MILKKIKNRVGYFTIILIFMGGIFYFLNHREYLDKSEYYELTRQLTPDKRYYIYHYARYGGMAFSSDITGYRLLEKEERFAENAGKKFPYGLGGWQSKDTILINELEQPGIDADTFPSRVEYETLGDFTIKRVFYKSSINGGRSMDYVCDSLYVSNGKIVILKIRDEEENLKLERMVFPLGPVTIYSNNGIVSKLEIEDLDKYYNSDNKAMVLSTSFTFIPNKSVLIRDLGETGYFLSIK</sequence>
<keyword evidence="1" id="KW-0472">Membrane</keyword>
<dbReference type="AlphaFoldDB" id="A0AAU8FWI9"/>
<proteinExistence type="predicted"/>
<keyword evidence="1" id="KW-0812">Transmembrane</keyword>
<gene>
    <name evidence="2" type="ORF">ABV298_16405</name>
</gene>